<reference evidence="2" key="1">
    <citation type="journal article" date="2016" name="Nature">
        <title>Genome evolution in the allotetraploid frog Xenopus laevis.</title>
        <authorList>
            <person name="Session A.M."/>
            <person name="Uno Y."/>
            <person name="Kwon T."/>
            <person name="Chapman J.A."/>
            <person name="Toyoda A."/>
            <person name="Takahashi S."/>
            <person name="Fukui A."/>
            <person name="Hikosaka A."/>
            <person name="Suzuki A."/>
            <person name="Kondo M."/>
            <person name="van Heeringen S.J."/>
            <person name="Quigley I."/>
            <person name="Heinz S."/>
            <person name="Ogino H."/>
            <person name="Ochi H."/>
            <person name="Hellsten U."/>
            <person name="Lyons J.B."/>
            <person name="Simakov O."/>
            <person name="Putnam N."/>
            <person name="Stites J."/>
            <person name="Kuroki Y."/>
            <person name="Tanaka T."/>
            <person name="Michiue T."/>
            <person name="Watanabe M."/>
            <person name="Bogdanovic O."/>
            <person name="Lister R."/>
            <person name="Georgiou G."/>
            <person name="Paranjpe S.S."/>
            <person name="van Kruijsbergen I."/>
            <person name="Shu S."/>
            <person name="Carlson J."/>
            <person name="Kinoshita T."/>
            <person name="Ohta Y."/>
            <person name="Mawaribuchi S."/>
            <person name="Jenkins J."/>
            <person name="Grimwood J."/>
            <person name="Schmutz J."/>
            <person name="Mitros T."/>
            <person name="Mozaffari S.V."/>
            <person name="Suzuki Y."/>
            <person name="Haramoto Y."/>
            <person name="Yamamoto T.S."/>
            <person name="Takagi C."/>
            <person name="Heald R."/>
            <person name="Miller K."/>
            <person name="Haudenschild C."/>
            <person name="Kitzman J."/>
            <person name="Nakayama T."/>
            <person name="Izutsu Y."/>
            <person name="Robert J."/>
            <person name="Fortriede J."/>
            <person name="Burns K."/>
            <person name="Lotay V."/>
            <person name="Karimi K."/>
            <person name="Yasuoka Y."/>
            <person name="Dichmann D.S."/>
            <person name="Flajnik M.F."/>
            <person name="Houston D.W."/>
            <person name="Shendure J."/>
            <person name="DuPasquier L."/>
            <person name="Vize P.D."/>
            <person name="Zorn A.M."/>
            <person name="Ito M."/>
            <person name="Marcotte E.M."/>
            <person name="Wallingford J.B."/>
            <person name="Ito Y."/>
            <person name="Asashima M."/>
            <person name="Ueno N."/>
            <person name="Matsuda Y."/>
            <person name="Veenstra G.J."/>
            <person name="Fujiyama A."/>
            <person name="Harland R.M."/>
            <person name="Taira M."/>
            <person name="Rokhsar D.S."/>
        </authorList>
    </citation>
    <scope>NUCLEOTIDE SEQUENCE [LARGE SCALE GENOMIC DNA]</scope>
    <source>
        <strain evidence="2">J</strain>
    </source>
</reference>
<feature type="non-terminal residue" evidence="1">
    <location>
        <position position="15"/>
    </location>
</feature>
<evidence type="ECO:0000313" key="1">
    <source>
        <dbReference type="EMBL" id="OCT63726.1"/>
    </source>
</evidence>
<proteinExistence type="predicted"/>
<organism evidence="1 2">
    <name type="scientific">Xenopus laevis</name>
    <name type="common">African clawed frog</name>
    <dbReference type="NCBI Taxonomy" id="8355"/>
    <lineage>
        <taxon>Eukaryota</taxon>
        <taxon>Metazoa</taxon>
        <taxon>Chordata</taxon>
        <taxon>Craniata</taxon>
        <taxon>Vertebrata</taxon>
        <taxon>Euteleostomi</taxon>
        <taxon>Amphibia</taxon>
        <taxon>Batrachia</taxon>
        <taxon>Anura</taxon>
        <taxon>Pipoidea</taxon>
        <taxon>Pipidae</taxon>
        <taxon>Xenopodinae</taxon>
        <taxon>Xenopus</taxon>
        <taxon>Xenopus</taxon>
    </lineage>
</organism>
<feature type="non-terminal residue" evidence="1">
    <location>
        <position position="1"/>
    </location>
</feature>
<protein>
    <submittedName>
        <fullName evidence="1">Uncharacterized protein</fullName>
    </submittedName>
</protein>
<name>A0A974BZT4_XENLA</name>
<dbReference type="Proteomes" id="UP000694892">
    <property type="component" value="Chromosome 9_10L"/>
</dbReference>
<dbReference type="EMBL" id="CM004482">
    <property type="protein sequence ID" value="OCT63726.1"/>
    <property type="molecule type" value="Genomic_DNA"/>
</dbReference>
<accession>A0A974BZT4</accession>
<evidence type="ECO:0000313" key="2">
    <source>
        <dbReference type="Proteomes" id="UP000694892"/>
    </source>
</evidence>
<sequence>EDSERYSYRARRTQQ</sequence>
<gene>
    <name evidence="1" type="ORF">XELAEV_180448226mg</name>
</gene>